<sequence length="353" mass="39501">MGTVETPLTKKRPICPSCAKPIRVCLCSRFKSPVYDNHIAVTVLQHDHEKNHPLNSTRIVRLGLKNVNIATCSDVHFEAKFLIKLLTLGSVGERTNDKNELVDIGCNGVPQEPIFESDAGNACDKYVTHVDISRNNEKILDFEPSQGFGEKKKAGVNTTDSFVNDVVDEKNGKNCVRIPVSFGGDDPVVDKERRASQIAQDVISNGFVVKRFLKNQLDGEYEENEEYKIVVPPGTALLFPTNKSIKLEDVDFEVKNLIVLDGTWSKAKRMYHENPWLKLLPHLKLDVNKASLYSEVRQQPKIGCLSTIESIVCAMKALGNDCQELENLLEVFESMVVDQRRCKDESLGKISSV</sequence>
<dbReference type="InterPro" id="IPR039262">
    <property type="entry name" value="DTWD2/TAPT"/>
</dbReference>
<organism evidence="8 9">
    <name type="scientific">Coptis chinensis</name>
    <dbReference type="NCBI Taxonomy" id="261450"/>
    <lineage>
        <taxon>Eukaryota</taxon>
        <taxon>Viridiplantae</taxon>
        <taxon>Streptophyta</taxon>
        <taxon>Embryophyta</taxon>
        <taxon>Tracheophyta</taxon>
        <taxon>Spermatophyta</taxon>
        <taxon>Magnoliopsida</taxon>
        <taxon>Ranunculales</taxon>
        <taxon>Ranunculaceae</taxon>
        <taxon>Coptidoideae</taxon>
        <taxon>Coptis</taxon>
    </lineage>
</organism>
<keyword evidence="9" id="KW-1185">Reference proteome</keyword>
<dbReference type="SMART" id="SM01144">
    <property type="entry name" value="DTW"/>
    <property type="match status" value="1"/>
</dbReference>
<keyword evidence="4" id="KW-0819">tRNA processing</keyword>
<proteinExistence type="inferred from homology"/>
<dbReference type="Pfam" id="PF03942">
    <property type="entry name" value="DTW"/>
    <property type="match status" value="2"/>
</dbReference>
<dbReference type="PANTHER" id="PTHR21392">
    <property type="entry name" value="TRNA-URIDINE AMINOCARBOXYPROPYLTRANSFERASE 2"/>
    <property type="match status" value="1"/>
</dbReference>
<comment type="caution">
    <text evidence="8">The sequence shown here is derived from an EMBL/GenBank/DDBJ whole genome shotgun (WGS) entry which is preliminary data.</text>
</comment>
<dbReference type="Proteomes" id="UP000631114">
    <property type="component" value="Unassembled WGS sequence"/>
</dbReference>
<comment type="catalytic activity">
    <reaction evidence="6">
        <text>a uridine in tRNA + S-adenosyl-L-methionine = a 3-[(3S)-3-amino-3-carboxypropyl]uridine in tRNA + S-methyl-5'-thioadenosine + H(+)</text>
        <dbReference type="Rhea" id="RHEA:62432"/>
        <dbReference type="Rhea" id="RHEA-COMP:13339"/>
        <dbReference type="Rhea" id="RHEA-COMP:16092"/>
        <dbReference type="ChEBI" id="CHEBI:15378"/>
        <dbReference type="ChEBI" id="CHEBI:17509"/>
        <dbReference type="ChEBI" id="CHEBI:59789"/>
        <dbReference type="ChEBI" id="CHEBI:65315"/>
        <dbReference type="ChEBI" id="CHEBI:82930"/>
        <dbReference type="EC" id="2.5.1.25"/>
    </reaction>
</comment>
<dbReference type="OrthoDB" id="408541at2759"/>
<dbReference type="EC" id="2.5.1.25" evidence="1"/>
<keyword evidence="3" id="KW-0949">S-adenosyl-L-methionine</keyword>
<feature type="domain" description="DTW" evidence="7">
    <location>
        <begin position="11"/>
        <end position="344"/>
    </location>
</feature>
<protein>
    <recommendedName>
        <fullName evidence="1">tRNA-uridine aminocarboxypropyltransferase</fullName>
        <ecNumber evidence="1">2.5.1.25</ecNumber>
    </recommendedName>
</protein>
<name>A0A835LLL3_9MAGN</name>
<evidence type="ECO:0000313" key="9">
    <source>
        <dbReference type="Proteomes" id="UP000631114"/>
    </source>
</evidence>
<evidence type="ECO:0000313" key="8">
    <source>
        <dbReference type="EMBL" id="KAF9599455.1"/>
    </source>
</evidence>
<dbReference type="AlphaFoldDB" id="A0A835LLL3"/>
<evidence type="ECO:0000256" key="4">
    <source>
        <dbReference type="ARBA" id="ARBA00022694"/>
    </source>
</evidence>
<dbReference type="GO" id="GO:0016432">
    <property type="term" value="F:tRNA-uridine aminocarboxypropyltransferase activity"/>
    <property type="evidence" value="ECO:0007669"/>
    <property type="project" value="UniProtKB-EC"/>
</dbReference>
<evidence type="ECO:0000256" key="5">
    <source>
        <dbReference type="ARBA" id="ARBA00034489"/>
    </source>
</evidence>
<dbReference type="EMBL" id="JADFTS010000007">
    <property type="protein sequence ID" value="KAF9599455.1"/>
    <property type="molecule type" value="Genomic_DNA"/>
</dbReference>
<reference evidence="8 9" key="1">
    <citation type="submission" date="2020-10" db="EMBL/GenBank/DDBJ databases">
        <title>The Coptis chinensis genome and diversification of protoberbering-type alkaloids.</title>
        <authorList>
            <person name="Wang B."/>
            <person name="Shu S."/>
            <person name="Song C."/>
            <person name="Liu Y."/>
        </authorList>
    </citation>
    <scope>NUCLEOTIDE SEQUENCE [LARGE SCALE GENOMIC DNA]</scope>
    <source>
        <strain evidence="8">HL-2020</strain>
        <tissue evidence="8">Leaf</tissue>
    </source>
</reference>
<evidence type="ECO:0000256" key="1">
    <source>
        <dbReference type="ARBA" id="ARBA00012386"/>
    </source>
</evidence>
<gene>
    <name evidence="8" type="ORF">IFM89_038549</name>
</gene>
<evidence type="ECO:0000256" key="2">
    <source>
        <dbReference type="ARBA" id="ARBA00022679"/>
    </source>
</evidence>
<comment type="similarity">
    <text evidence="5">Belongs to the TDD superfamily. DTWD2 family.</text>
</comment>
<accession>A0A835LLL3</accession>
<evidence type="ECO:0000256" key="6">
    <source>
        <dbReference type="ARBA" id="ARBA00048718"/>
    </source>
</evidence>
<dbReference type="InterPro" id="IPR005636">
    <property type="entry name" value="DTW"/>
</dbReference>
<evidence type="ECO:0000256" key="3">
    <source>
        <dbReference type="ARBA" id="ARBA00022691"/>
    </source>
</evidence>
<evidence type="ECO:0000259" key="7">
    <source>
        <dbReference type="SMART" id="SM01144"/>
    </source>
</evidence>
<dbReference type="GO" id="GO:0008033">
    <property type="term" value="P:tRNA processing"/>
    <property type="evidence" value="ECO:0007669"/>
    <property type="project" value="UniProtKB-KW"/>
</dbReference>
<dbReference type="PANTHER" id="PTHR21392:SF0">
    <property type="entry name" value="TRNA-URIDINE AMINOCARBOXYPROPYLTRANSFERASE 2"/>
    <property type="match status" value="1"/>
</dbReference>
<keyword evidence="2" id="KW-0808">Transferase</keyword>